<dbReference type="InterPro" id="IPR007484">
    <property type="entry name" value="Peptidase_M28"/>
</dbReference>
<evidence type="ECO:0000313" key="4">
    <source>
        <dbReference type="EMBL" id="HIW87009.1"/>
    </source>
</evidence>
<proteinExistence type="predicted"/>
<gene>
    <name evidence="4" type="ORF">IAC47_01870</name>
</gene>
<protein>
    <submittedName>
        <fullName evidence="4">M28 family peptidase</fullName>
    </submittedName>
</protein>
<evidence type="ECO:0000259" key="3">
    <source>
        <dbReference type="Pfam" id="PF04389"/>
    </source>
</evidence>
<evidence type="ECO:0000256" key="1">
    <source>
        <dbReference type="ARBA" id="ARBA00022679"/>
    </source>
</evidence>
<name>A0A9D1RG01_9BACT</name>
<evidence type="ECO:0000256" key="2">
    <source>
        <dbReference type="ARBA" id="ARBA00023315"/>
    </source>
</evidence>
<feature type="non-terminal residue" evidence="4">
    <location>
        <position position="1"/>
    </location>
</feature>
<feature type="domain" description="Peptidase M28" evidence="3">
    <location>
        <begin position="3"/>
        <end position="223"/>
    </location>
</feature>
<evidence type="ECO:0000313" key="5">
    <source>
        <dbReference type="Proteomes" id="UP000824267"/>
    </source>
</evidence>
<reference evidence="4" key="1">
    <citation type="journal article" date="2021" name="PeerJ">
        <title>Extensive microbial diversity within the chicken gut microbiome revealed by metagenomics and culture.</title>
        <authorList>
            <person name="Gilroy R."/>
            <person name="Ravi A."/>
            <person name="Getino M."/>
            <person name="Pursley I."/>
            <person name="Horton D.L."/>
            <person name="Alikhan N.F."/>
            <person name="Baker D."/>
            <person name="Gharbi K."/>
            <person name="Hall N."/>
            <person name="Watson M."/>
            <person name="Adriaenssens E.M."/>
            <person name="Foster-Nyarko E."/>
            <person name="Jarju S."/>
            <person name="Secka A."/>
            <person name="Antonio M."/>
            <person name="Oren A."/>
            <person name="Chaudhuri R.R."/>
            <person name="La Ragione R."/>
            <person name="Hildebrand F."/>
            <person name="Pallen M.J."/>
        </authorList>
    </citation>
    <scope>NUCLEOTIDE SEQUENCE</scope>
    <source>
        <strain evidence="4">Gambia16-930</strain>
    </source>
</reference>
<dbReference type="GO" id="GO:0008270">
    <property type="term" value="F:zinc ion binding"/>
    <property type="evidence" value="ECO:0007669"/>
    <property type="project" value="TreeGrafter"/>
</dbReference>
<dbReference type="Gene3D" id="3.40.630.10">
    <property type="entry name" value="Zn peptidases"/>
    <property type="match status" value="1"/>
</dbReference>
<keyword evidence="2" id="KW-0012">Acyltransferase</keyword>
<comment type="caution">
    <text evidence="4">The sequence shown here is derived from an EMBL/GenBank/DDBJ whole genome shotgun (WGS) entry which is preliminary data.</text>
</comment>
<dbReference type="AlphaFoldDB" id="A0A9D1RG01"/>
<organism evidence="4 5">
    <name type="scientific">Candidatus Onthomorpha intestinigallinarum</name>
    <dbReference type="NCBI Taxonomy" id="2840880"/>
    <lineage>
        <taxon>Bacteria</taxon>
        <taxon>Pseudomonadati</taxon>
        <taxon>Bacteroidota</taxon>
        <taxon>Bacteroidia</taxon>
        <taxon>Bacteroidales</taxon>
        <taxon>Candidatus Onthomorpha</taxon>
    </lineage>
</organism>
<sequence>GRNIIASFNLASTDRVLMGAHWDSRSWADNDKDSSLHKTPIDGANDGASGVGVLMEIARIFKQKNTSQGLDIILFDLEDQGSPKWAETDIEDQTDWCLGSQFWSQNTHIPFYTAKYGILLDMVGYKNPRFTKEMQSMNYASSIMDKVWDVAASKGYSNIFVNEESYPIMDDHVWVNVYAKIPMIDIVQNDPSCSFFPHWHTTKDNMDIISRNTLKIVGDVCLVTIFSAQ</sequence>
<dbReference type="InterPro" id="IPR040234">
    <property type="entry name" value="QC/QCL"/>
</dbReference>
<dbReference type="GO" id="GO:0016603">
    <property type="term" value="F:glutaminyl-peptide cyclotransferase activity"/>
    <property type="evidence" value="ECO:0007669"/>
    <property type="project" value="TreeGrafter"/>
</dbReference>
<dbReference type="Proteomes" id="UP000824267">
    <property type="component" value="Unassembled WGS sequence"/>
</dbReference>
<keyword evidence="1" id="KW-0808">Transferase</keyword>
<dbReference type="Pfam" id="PF04389">
    <property type="entry name" value="Peptidase_M28"/>
    <property type="match status" value="1"/>
</dbReference>
<accession>A0A9D1RG01</accession>
<dbReference type="SUPFAM" id="SSF53187">
    <property type="entry name" value="Zn-dependent exopeptidases"/>
    <property type="match status" value="1"/>
</dbReference>
<dbReference type="PANTHER" id="PTHR12283">
    <property type="entry name" value="GLUTAMINYL-PEPTIDE CYCLOTRANSFERASE"/>
    <property type="match status" value="1"/>
</dbReference>
<dbReference type="EMBL" id="DXGG01000065">
    <property type="protein sequence ID" value="HIW87009.1"/>
    <property type="molecule type" value="Genomic_DNA"/>
</dbReference>
<reference evidence="4" key="2">
    <citation type="submission" date="2021-04" db="EMBL/GenBank/DDBJ databases">
        <authorList>
            <person name="Gilroy R."/>
        </authorList>
    </citation>
    <scope>NUCLEOTIDE SEQUENCE</scope>
    <source>
        <strain evidence="4">Gambia16-930</strain>
    </source>
</reference>
<dbReference type="PANTHER" id="PTHR12283:SF6">
    <property type="entry name" value="GLUTAMINYL-PEPTIDE CYCLOTRANSFERASE-RELATED"/>
    <property type="match status" value="1"/>
</dbReference>